<dbReference type="Pfam" id="PF00072">
    <property type="entry name" value="Response_reg"/>
    <property type="match status" value="1"/>
</dbReference>
<dbReference type="EMBL" id="RFFJ01000191">
    <property type="protein sequence ID" value="RMI33146.1"/>
    <property type="molecule type" value="Genomic_DNA"/>
</dbReference>
<dbReference type="PROSITE" id="PS50110">
    <property type="entry name" value="RESPONSE_REGULATORY"/>
    <property type="match status" value="1"/>
</dbReference>
<dbReference type="InterPro" id="IPR011006">
    <property type="entry name" value="CheY-like_superfamily"/>
</dbReference>
<dbReference type="Proteomes" id="UP000278673">
    <property type="component" value="Unassembled WGS sequence"/>
</dbReference>
<dbReference type="Gene3D" id="3.40.50.2300">
    <property type="match status" value="1"/>
</dbReference>
<evidence type="ECO:0000313" key="5">
    <source>
        <dbReference type="Proteomes" id="UP000278673"/>
    </source>
</evidence>
<evidence type="ECO:0000259" key="3">
    <source>
        <dbReference type="PROSITE" id="PS50110"/>
    </source>
</evidence>
<dbReference type="InterPro" id="IPR001789">
    <property type="entry name" value="Sig_transdc_resp-reg_receiver"/>
</dbReference>
<gene>
    <name evidence="4" type="ORF">EBN88_24595</name>
</gene>
<feature type="modified residue" description="4-aspartylphosphate" evidence="1">
    <location>
        <position position="141"/>
    </location>
</feature>
<keyword evidence="2" id="KW-0472">Membrane</keyword>
<feature type="domain" description="Response regulatory" evidence="3">
    <location>
        <begin position="92"/>
        <end position="202"/>
    </location>
</feature>
<evidence type="ECO:0000256" key="2">
    <source>
        <dbReference type="SAM" id="Phobius"/>
    </source>
</evidence>
<keyword evidence="1" id="KW-0597">Phosphoprotein</keyword>
<accession>A0A3M2L815</accession>
<dbReference type="AlphaFoldDB" id="A0A3M2L815"/>
<organism evidence="4 5">
    <name type="scientific">Streptomyces triticirhizae</name>
    <dbReference type="NCBI Taxonomy" id="2483353"/>
    <lineage>
        <taxon>Bacteria</taxon>
        <taxon>Bacillati</taxon>
        <taxon>Actinomycetota</taxon>
        <taxon>Actinomycetes</taxon>
        <taxon>Kitasatosporales</taxon>
        <taxon>Streptomycetaceae</taxon>
        <taxon>Streptomyces</taxon>
    </lineage>
</organism>
<dbReference type="GO" id="GO:0000160">
    <property type="term" value="P:phosphorelay signal transduction system"/>
    <property type="evidence" value="ECO:0007669"/>
    <property type="project" value="InterPro"/>
</dbReference>
<protein>
    <submittedName>
        <fullName evidence="4">Response regulator</fullName>
    </submittedName>
</protein>
<name>A0A3M2L815_9ACTN</name>
<keyword evidence="2" id="KW-0812">Transmembrane</keyword>
<keyword evidence="2" id="KW-1133">Transmembrane helix</keyword>
<keyword evidence="5" id="KW-1185">Reference proteome</keyword>
<proteinExistence type="predicted"/>
<dbReference type="CDD" id="cd00156">
    <property type="entry name" value="REC"/>
    <property type="match status" value="1"/>
</dbReference>
<evidence type="ECO:0000313" key="4">
    <source>
        <dbReference type="EMBL" id="RMI33146.1"/>
    </source>
</evidence>
<dbReference type="RefSeq" id="WP_122399252.1">
    <property type="nucleotide sequence ID" value="NZ_RFFJ01000191.1"/>
</dbReference>
<sequence length="210" mass="23605">MSEAIWVKLLDTLPGVLWVAFAATVYFTLRRTIIERMVPRVTAFRAMGVEIELASQLLDRAVTESDSAISASDRSTALGRLEHAAEFLRGGRLLWVDDHPEGNRALIDFFRAAGMTVDLALSTEEAVPYARRRAYDIIISDLDRDGDPRAGIRMLRDLERHDVHTPVLIYTGRFDPERGVDRRIFAATTAPIALVHYVIDLMERARLGSL</sequence>
<evidence type="ECO:0000256" key="1">
    <source>
        <dbReference type="PROSITE-ProRule" id="PRU00169"/>
    </source>
</evidence>
<comment type="caution">
    <text evidence="4">The sequence shown here is derived from an EMBL/GenBank/DDBJ whole genome shotgun (WGS) entry which is preliminary data.</text>
</comment>
<dbReference type="SUPFAM" id="SSF52172">
    <property type="entry name" value="CheY-like"/>
    <property type="match status" value="1"/>
</dbReference>
<feature type="transmembrane region" description="Helical" evidence="2">
    <location>
        <begin position="12"/>
        <end position="29"/>
    </location>
</feature>
<reference evidence="4 5" key="1">
    <citation type="submission" date="2018-10" db="EMBL/GenBank/DDBJ databases">
        <title>Isolation, diversity and antifungal activity of actinobacteria from wheat.</title>
        <authorList>
            <person name="Han C."/>
        </authorList>
    </citation>
    <scope>NUCLEOTIDE SEQUENCE [LARGE SCALE GENOMIC DNA]</scope>
    <source>
        <strain evidence="4 5">NEAU-YY642</strain>
    </source>
</reference>